<comment type="function">
    <text evidence="9">Has a role in mitochondrial fission.</text>
</comment>
<organism evidence="11 12">
    <name type="scientific">Spizellomyces punctatus (strain DAOM BR117)</name>
    <dbReference type="NCBI Taxonomy" id="645134"/>
    <lineage>
        <taxon>Eukaryota</taxon>
        <taxon>Fungi</taxon>
        <taxon>Fungi incertae sedis</taxon>
        <taxon>Chytridiomycota</taxon>
        <taxon>Chytridiomycota incertae sedis</taxon>
        <taxon>Chytridiomycetes</taxon>
        <taxon>Spizellomycetales</taxon>
        <taxon>Spizellomycetaceae</taxon>
        <taxon>Spizellomyces</taxon>
    </lineage>
</organism>
<reference evidence="11 12" key="1">
    <citation type="submission" date="2009-08" db="EMBL/GenBank/DDBJ databases">
        <title>The Genome Sequence of Spizellomyces punctatus strain DAOM BR117.</title>
        <authorList>
            <consortium name="The Broad Institute Genome Sequencing Platform"/>
            <person name="Russ C."/>
            <person name="Cuomo C."/>
            <person name="Shea T."/>
            <person name="Young S.K."/>
            <person name="Zeng Q."/>
            <person name="Koehrsen M."/>
            <person name="Haas B."/>
            <person name="Borodovsky M."/>
            <person name="Guigo R."/>
            <person name="Alvarado L."/>
            <person name="Berlin A."/>
            <person name="Bochicchio J."/>
            <person name="Borenstein D."/>
            <person name="Chapman S."/>
            <person name="Chen Z."/>
            <person name="Engels R."/>
            <person name="Freedman E."/>
            <person name="Gellesch M."/>
            <person name="Goldberg J."/>
            <person name="Griggs A."/>
            <person name="Gujja S."/>
            <person name="Heiman D."/>
            <person name="Hepburn T."/>
            <person name="Howarth C."/>
            <person name="Jen D."/>
            <person name="Larson L."/>
            <person name="Lewis B."/>
            <person name="Mehta T."/>
            <person name="Park D."/>
            <person name="Pearson M."/>
            <person name="Roberts A."/>
            <person name="Saif S."/>
            <person name="Shenoy N."/>
            <person name="Sisk P."/>
            <person name="Stolte C."/>
            <person name="Sykes S."/>
            <person name="Thomson T."/>
            <person name="Walk T."/>
            <person name="White J."/>
            <person name="Yandava C."/>
            <person name="Burger G."/>
            <person name="Gray M.W."/>
            <person name="Holland P.W.H."/>
            <person name="King N."/>
            <person name="Lang F.B.F."/>
            <person name="Roger A.J."/>
            <person name="Ruiz-Trillo I."/>
            <person name="Lander E."/>
            <person name="Nusbaum C."/>
        </authorList>
    </citation>
    <scope>NUCLEOTIDE SEQUENCE [LARGE SCALE GENOMIC DNA]</scope>
    <source>
        <strain evidence="11 12">DAOM BR117</strain>
    </source>
</reference>
<dbReference type="FunCoup" id="A0A0L0HGQ8">
    <property type="interactions" value="213"/>
</dbReference>
<evidence type="ECO:0000256" key="8">
    <source>
        <dbReference type="ARBA" id="ARBA00023136"/>
    </source>
</evidence>
<protein>
    <recommendedName>
        <fullName evidence="3 9">Mitochondrial fission 1 protein</fullName>
    </recommendedName>
</protein>
<keyword evidence="5 9" id="KW-1000">Mitochondrion outer membrane</keyword>
<gene>
    <name evidence="11" type="ORF">SPPG_04617</name>
</gene>
<dbReference type="GO" id="GO:0016559">
    <property type="term" value="P:peroxisome fission"/>
    <property type="evidence" value="ECO:0007669"/>
    <property type="project" value="TreeGrafter"/>
</dbReference>
<dbReference type="VEuPathDB" id="FungiDB:SPPG_04617"/>
<keyword evidence="8 9" id="KW-0472">Membrane</keyword>
<dbReference type="Gene3D" id="1.25.40.10">
    <property type="entry name" value="Tetratricopeptide repeat domain"/>
    <property type="match status" value="1"/>
</dbReference>
<dbReference type="InterPro" id="IPR033745">
    <property type="entry name" value="Fis1_cytosol"/>
</dbReference>
<dbReference type="PIRSF" id="PIRSF008835">
    <property type="entry name" value="TPR_repeat_11_Fis1"/>
    <property type="match status" value="1"/>
</dbReference>
<dbReference type="GO" id="GO:0005741">
    <property type="term" value="C:mitochondrial outer membrane"/>
    <property type="evidence" value="ECO:0007669"/>
    <property type="project" value="UniProtKB-SubCell"/>
</dbReference>
<evidence type="ECO:0000313" key="11">
    <source>
        <dbReference type="EMBL" id="KND00288.1"/>
    </source>
</evidence>
<dbReference type="OMA" id="LQIAPDW"/>
<sequence length="154" mass="18100">METLPHVREAEISLSEDELNLLRDNYRSEGAKPRPQTRFNYAWALVRSRTRPDQEEGLQLLHQMYSELPSRRRECLYYLALGEYKLQNYKNARKYNQTLLEHEPHNSQALELERIINRKIKREGFVGMAILFVTVLTVGLVTAVVVKRRQPTST</sequence>
<accession>A0A0L0HGQ8</accession>
<keyword evidence="12" id="KW-1185">Reference proteome</keyword>
<proteinExistence type="inferred from homology"/>
<evidence type="ECO:0000256" key="1">
    <source>
        <dbReference type="ARBA" id="ARBA00004572"/>
    </source>
</evidence>
<name>A0A0L0HGQ8_SPIPD</name>
<evidence type="ECO:0000313" key="12">
    <source>
        <dbReference type="Proteomes" id="UP000053201"/>
    </source>
</evidence>
<evidence type="ECO:0000256" key="5">
    <source>
        <dbReference type="ARBA" id="ARBA00022787"/>
    </source>
</evidence>
<evidence type="ECO:0000256" key="9">
    <source>
        <dbReference type="PIRNR" id="PIRNR008835"/>
    </source>
</evidence>
<evidence type="ECO:0000256" key="6">
    <source>
        <dbReference type="ARBA" id="ARBA00022989"/>
    </source>
</evidence>
<dbReference type="PANTHER" id="PTHR13247:SF0">
    <property type="entry name" value="MITOCHONDRIAL FISSION 1 PROTEIN"/>
    <property type="match status" value="1"/>
</dbReference>
<dbReference type="Pfam" id="PF14853">
    <property type="entry name" value="Fis1_TPR_C"/>
    <property type="match status" value="1"/>
</dbReference>
<comment type="subcellular location">
    <subcellularLocation>
        <location evidence="1">Mitochondrion outer membrane</location>
        <topology evidence="1">Single-pass membrane protein</topology>
    </subcellularLocation>
</comment>
<keyword evidence="7 9" id="KW-0496">Mitochondrion</keyword>
<evidence type="ECO:0000256" key="3">
    <source>
        <dbReference type="ARBA" id="ARBA00014314"/>
    </source>
</evidence>
<feature type="transmembrane region" description="Helical" evidence="10">
    <location>
        <begin position="124"/>
        <end position="146"/>
    </location>
</feature>
<dbReference type="GO" id="GO:0005778">
    <property type="term" value="C:peroxisomal membrane"/>
    <property type="evidence" value="ECO:0007669"/>
    <property type="project" value="TreeGrafter"/>
</dbReference>
<dbReference type="Pfam" id="PF14852">
    <property type="entry name" value="Fis1_TPR_N"/>
    <property type="match status" value="1"/>
</dbReference>
<dbReference type="InterPro" id="IPR028061">
    <property type="entry name" value="Fis1_TPR_C"/>
</dbReference>
<dbReference type="OrthoDB" id="421154at2759"/>
<dbReference type="InterPro" id="IPR016543">
    <property type="entry name" value="Fis1"/>
</dbReference>
<dbReference type="SUPFAM" id="SSF48452">
    <property type="entry name" value="TPR-like"/>
    <property type="match status" value="1"/>
</dbReference>
<evidence type="ECO:0000256" key="10">
    <source>
        <dbReference type="SAM" id="Phobius"/>
    </source>
</evidence>
<evidence type="ECO:0000256" key="4">
    <source>
        <dbReference type="ARBA" id="ARBA00022692"/>
    </source>
</evidence>
<dbReference type="EMBL" id="KQ257456">
    <property type="protein sequence ID" value="KND00288.1"/>
    <property type="molecule type" value="Genomic_DNA"/>
</dbReference>
<dbReference type="RefSeq" id="XP_016608327.1">
    <property type="nucleotide sequence ID" value="XM_016752851.1"/>
</dbReference>
<dbReference type="eggNOG" id="KOG3364">
    <property type="taxonomic scope" value="Eukaryota"/>
</dbReference>
<evidence type="ECO:0000256" key="2">
    <source>
        <dbReference type="ARBA" id="ARBA00008937"/>
    </source>
</evidence>
<dbReference type="InParanoid" id="A0A0L0HGQ8"/>
<dbReference type="STRING" id="645134.A0A0L0HGQ8"/>
<dbReference type="GeneID" id="27688055"/>
<dbReference type="PANTHER" id="PTHR13247">
    <property type="entry name" value="TETRATRICOPEPTIDE REPEAT PROTEIN 11 TPR REPEAT PROTEIN 11"/>
    <property type="match status" value="1"/>
</dbReference>
<evidence type="ECO:0000256" key="7">
    <source>
        <dbReference type="ARBA" id="ARBA00023128"/>
    </source>
</evidence>
<dbReference type="Proteomes" id="UP000053201">
    <property type="component" value="Unassembled WGS sequence"/>
</dbReference>
<dbReference type="GO" id="GO:0000422">
    <property type="term" value="P:autophagy of mitochondrion"/>
    <property type="evidence" value="ECO:0007669"/>
    <property type="project" value="TreeGrafter"/>
</dbReference>
<comment type="similarity">
    <text evidence="2 9">Belongs to the FIS1 family.</text>
</comment>
<keyword evidence="4 10" id="KW-0812">Transmembrane</keyword>
<dbReference type="AlphaFoldDB" id="A0A0L0HGQ8"/>
<dbReference type="InterPro" id="IPR028058">
    <property type="entry name" value="Fis1_TPR_N"/>
</dbReference>
<dbReference type="GO" id="GO:0000266">
    <property type="term" value="P:mitochondrial fission"/>
    <property type="evidence" value="ECO:0007669"/>
    <property type="project" value="UniProtKB-UniRule"/>
</dbReference>
<keyword evidence="6 10" id="KW-1133">Transmembrane helix</keyword>
<dbReference type="CDD" id="cd12212">
    <property type="entry name" value="Fis1"/>
    <property type="match status" value="1"/>
</dbReference>
<comment type="domain">
    <text evidence="9">The C-terminus is required for mitochondrial localization, while the N-terminus is necessary for mitochondrial fission.</text>
</comment>
<dbReference type="InterPro" id="IPR011990">
    <property type="entry name" value="TPR-like_helical_dom_sf"/>
</dbReference>